<organism evidence="5 6">
    <name type="scientific">Streptomyces flaveus</name>
    <dbReference type="NCBI Taxonomy" id="66370"/>
    <lineage>
        <taxon>Bacteria</taxon>
        <taxon>Bacillati</taxon>
        <taxon>Actinomycetota</taxon>
        <taxon>Actinomycetes</taxon>
        <taxon>Kitasatosporales</taxon>
        <taxon>Streptomycetaceae</taxon>
        <taxon>Streptomyces</taxon>
        <taxon>Streptomyces aurantiacus group</taxon>
    </lineage>
</organism>
<name>A0A917QH58_9ACTN</name>
<sequence length="170" mass="19247">MDITDAGQVRLEPWSEDDFWLLQRTNSPEMTAHLGGPESEEKLASRHQRYLGPDRGQMYRVTLADTGETVGSIGFWERVWHGRAVWETGWAVLPEFQGRGLAAKAARAVAEAARALREHQYLHAFPSVDHPASNAVCRRAGFELLGEAEFEYPKGHWIMSNDWRMDLGRG</sequence>
<dbReference type="Gene3D" id="3.40.630.30">
    <property type="match status" value="1"/>
</dbReference>
<keyword evidence="1" id="KW-0808">Transferase</keyword>
<evidence type="ECO:0000256" key="2">
    <source>
        <dbReference type="ARBA" id="ARBA00023315"/>
    </source>
</evidence>
<dbReference type="Proteomes" id="UP000637788">
    <property type="component" value="Unassembled WGS sequence"/>
</dbReference>
<evidence type="ECO:0000313" key="6">
    <source>
        <dbReference type="Proteomes" id="UP000637788"/>
    </source>
</evidence>
<keyword evidence="2" id="KW-0012">Acyltransferase</keyword>
<dbReference type="SUPFAM" id="SSF55729">
    <property type="entry name" value="Acyl-CoA N-acyltransferases (Nat)"/>
    <property type="match status" value="1"/>
</dbReference>
<dbReference type="PANTHER" id="PTHR43792:SF8">
    <property type="entry name" value="[RIBOSOMAL PROTEIN US5]-ALANINE N-ACETYLTRANSFERASE"/>
    <property type="match status" value="1"/>
</dbReference>
<comment type="similarity">
    <text evidence="3">Belongs to the acetyltransferase family. RimJ subfamily.</text>
</comment>
<gene>
    <name evidence="5" type="ORF">GCM10010094_06410</name>
</gene>
<dbReference type="InterPro" id="IPR051531">
    <property type="entry name" value="N-acetyltransferase"/>
</dbReference>
<dbReference type="EMBL" id="BMPQ01000001">
    <property type="protein sequence ID" value="GGK48825.1"/>
    <property type="molecule type" value="Genomic_DNA"/>
</dbReference>
<evidence type="ECO:0000256" key="3">
    <source>
        <dbReference type="ARBA" id="ARBA00038502"/>
    </source>
</evidence>
<keyword evidence="6" id="KW-1185">Reference proteome</keyword>
<protein>
    <submittedName>
        <fullName evidence="5">N-acetyltransferase GCN5</fullName>
    </submittedName>
</protein>
<dbReference type="PANTHER" id="PTHR43792">
    <property type="entry name" value="GNAT FAMILY, PUTATIVE (AFU_ORTHOLOGUE AFUA_3G00765)-RELATED-RELATED"/>
    <property type="match status" value="1"/>
</dbReference>
<dbReference type="AlphaFoldDB" id="A0A917QH58"/>
<proteinExistence type="inferred from homology"/>
<feature type="domain" description="N-acetyltransferase" evidence="4">
    <location>
        <begin position="9"/>
        <end position="164"/>
    </location>
</feature>
<dbReference type="CDD" id="cd04301">
    <property type="entry name" value="NAT_SF"/>
    <property type="match status" value="1"/>
</dbReference>
<dbReference type="InterPro" id="IPR016181">
    <property type="entry name" value="Acyl_CoA_acyltransferase"/>
</dbReference>
<reference evidence="5" key="2">
    <citation type="submission" date="2020-09" db="EMBL/GenBank/DDBJ databases">
        <authorList>
            <person name="Sun Q."/>
            <person name="Ohkuma M."/>
        </authorList>
    </citation>
    <scope>NUCLEOTIDE SEQUENCE</scope>
    <source>
        <strain evidence="5">JCM 3035</strain>
    </source>
</reference>
<evidence type="ECO:0000256" key="1">
    <source>
        <dbReference type="ARBA" id="ARBA00022679"/>
    </source>
</evidence>
<dbReference type="PROSITE" id="PS51186">
    <property type="entry name" value="GNAT"/>
    <property type="match status" value="1"/>
</dbReference>
<dbReference type="GO" id="GO:0008999">
    <property type="term" value="F:protein-N-terminal-alanine acetyltransferase activity"/>
    <property type="evidence" value="ECO:0007669"/>
    <property type="project" value="TreeGrafter"/>
</dbReference>
<dbReference type="GO" id="GO:0005737">
    <property type="term" value="C:cytoplasm"/>
    <property type="evidence" value="ECO:0007669"/>
    <property type="project" value="TreeGrafter"/>
</dbReference>
<dbReference type="InterPro" id="IPR000182">
    <property type="entry name" value="GNAT_dom"/>
</dbReference>
<evidence type="ECO:0000259" key="4">
    <source>
        <dbReference type="PROSITE" id="PS51186"/>
    </source>
</evidence>
<dbReference type="RefSeq" id="WP_189320328.1">
    <property type="nucleotide sequence ID" value="NZ_BMPQ01000001.1"/>
</dbReference>
<comment type="caution">
    <text evidence="5">The sequence shown here is derived from an EMBL/GenBank/DDBJ whole genome shotgun (WGS) entry which is preliminary data.</text>
</comment>
<accession>A0A917QH58</accession>
<dbReference type="Pfam" id="PF13302">
    <property type="entry name" value="Acetyltransf_3"/>
    <property type="match status" value="1"/>
</dbReference>
<evidence type="ECO:0000313" key="5">
    <source>
        <dbReference type="EMBL" id="GGK48825.1"/>
    </source>
</evidence>
<reference evidence="5" key="1">
    <citation type="journal article" date="2014" name="Int. J. Syst. Evol. Microbiol.">
        <title>Complete genome sequence of Corynebacterium casei LMG S-19264T (=DSM 44701T), isolated from a smear-ripened cheese.</title>
        <authorList>
            <consortium name="US DOE Joint Genome Institute (JGI-PGF)"/>
            <person name="Walter F."/>
            <person name="Albersmeier A."/>
            <person name="Kalinowski J."/>
            <person name="Ruckert C."/>
        </authorList>
    </citation>
    <scope>NUCLEOTIDE SEQUENCE</scope>
    <source>
        <strain evidence="5">JCM 3035</strain>
    </source>
</reference>